<sequence>MDAYFQSPMAWTNSEAALNSDLTWNNEWNFVSSLNIPTNTYSFSPYQYNQLYPSNTNYLFNQAEPITSLPDQHPLNKTSPYASDRRDSCYNLTDVWTTSDITNAGYSADAAVAHPTTTTTTMQGIYAASPSPTS</sequence>
<accession>A0A9P8J5R5</accession>
<protein>
    <submittedName>
        <fullName evidence="1">Uncharacterized protein</fullName>
    </submittedName>
</protein>
<evidence type="ECO:0000313" key="1">
    <source>
        <dbReference type="EMBL" id="KAG9686556.1"/>
    </source>
</evidence>
<reference evidence="1" key="2">
    <citation type="submission" date="2021-08" db="EMBL/GenBank/DDBJ databases">
        <authorList>
            <person name="Gostincar C."/>
            <person name="Sun X."/>
            <person name="Song Z."/>
            <person name="Gunde-Cimerman N."/>
        </authorList>
    </citation>
    <scope>NUCLEOTIDE SEQUENCE</scope>
    <source>
        <strain evidence="1">EXF-9911</strain>
    </source>
</reference>
<dbReference type="OrthoDB" id="10388944at2759"/>
<organism evidence="1 2">
    <name type="scientific">Aureobasidium melanogenum</name>
    <name type="common">Aureobasidium pullulans var. melanogenum</name>
    <dbReference type="NCBI Taxonomy" id="46634"/>
    <lineage>
        <taxon>Eukaryota</taxon>
        <taxon>Fungi</taxon>
        <taxon>Dikarya</taxon>
        <taxon>Ascomycota</taxon>
        <taxon>Pezizomycotina</taxon>
        <taxon>Dothideomycetes</taxon>
        <taxon>Dothideomycetidae</taxon>
        <taxon>Dothideales</taxon>
        <taxon>Saccotheciaceae</taxon>
        <taxon>Aureobasidium</taxon>
    </lineage>
</organism>
<dbReference type="EMBL" id="JAHFXF010000505">
    <property type="protein sequence ID" value="KAG9686556.1"/>
    <property type="molecule type" value="Genomic_DNA"/>
</dbReference>
<evidence type="ECO:0000313" key="2">
    <source>
        <dbReference type="Proteomes" id="UP000779574"/>
    </source>
</evidence>
<reference evidence="1" key="1">
    <citation type="journal article" date="2021" name="J Fungi (Basel)">
        <title>Virulence traits and population genomics of the black yeast Aureobasidium melanogenum.</title>
        <authorList>
            <person name="Cernosa A."/>
            <person name="Sun X."/>
            <person name="Gostincar C."/>
            <person name="Fang C."/>
            <person name="Gunde-Cimerman N."/>
            <person name="Song Z."/>
        </authorList>
    </citation>
    <scope>NUCLEOTIDE SEQUENCE</scope>
    <source>
        <strain evidence="1">EXF-9911</strain>
    </source>
</reference>
<dbReference type="Proteomes" id="UP000779574">
    <property type="component" value="Unassembled WGS sequence"/>
</dbReference>
<name>A0A9P8J5R5_AURME</name>
<dbReference type="AlphaFoldDB" id="A0A9P8J5R5"/>
<proteinExistence type="predicted"/>
<gene>
    <name evidence="1" type="ORF">KCU76_g10937</name>
</gene>
<feature type="non-terminal residue" evidence="1">
    <location>
        <position position="134"/>
    </location>
</feature>
<comment type="caution">
    <text evidence="1">The sequence shown here is derived from an EMBL/GenBank/DDBJ whole genome shotgun (WGS) entry which is preliminary data.</text>
</comment>